<gene>
    <name evidence="2" type="ORF">BLA29_013324</name>
</gene>
<sequence>MEEEENANPPTQNQMEAPRLENLDPEIDTNETSRVSNQNSILSSQVYGGDAINNSEQTTVENIENTQLPISFEIVVENIDQADKNEWTKNLVMIIGNRFGGRVPRGGWKV</sequence>
<feature type="non-terminal residue" evidence="2">
    <location>
        <position position="110"/>
    </location>
</feature>
<accession>A0A1Y3BBX4</accession>
<comment type="caution">
    <text evidence="2">The sequence shown here is derived from an EMBL/GenBank/DDBJ whole genome shotgun (WGS) entry which is preliminary data.</text>
</comment>
<dbReference type="EMBL" id="MUJZ01031349">
    <property type="protein sequence ID" value="OTF77697.1"/>
    <property type="molecule type" value="Genomic_DNA"/>
</dbReference>
<dbReference type="Proteomes" id="UP000194236">
    <property type="component" value="Unassembled WGS sequence"/>
</dbReference>
<dbReference type="AlphaFoldDB" id="A0A1Y3BBX4"/>
<evidence type="ECO:0000256" key="1">
    <source>
        <dbReference type="SAM" id="MobiDB-lite"/>
    </source>
</evidence>
<reference evidence="2 3" key="1">
    <citation type="submission" date="2017-03" db="EMBL/GenBank/DDBJ databases">
        <title>Genome Survey of Euroglyphus maynei.</title>
        <authorList>
            <person name="Arlian L.G."/>
            <person name="Morgan M.S."/>
            <person name="Rider S.D."/>
        </authorList>
    </citation>
    <scope>NUCLEOTIDE SEQUENCE [LARGE SCALE GENOMIC DNA]</scope>
    <source>
        <strain evidence="2">Arlian Lab</strain>
        <tissue evidence="2">Whole body</tissue>
    </source>
</reference>
<proteinExistence type="predicted"/>
<name>A0A1Y3BBX4_EURMA</name>
<protein>
    <submittedName>
        <fullName evidence="2">Uncharacterized protein</fullName>
    </submittedName>
</protein>
<evidence type="ECO:0000313" key="2">
    <source>
        <dbReference type="EMBL" id="OTF77697.1"/>
    </source>
</evidence>
<keyword evidence="3" id="KW-1185">Reference proteome</keyword>
<feature type="compositionally biased region" description="Polar residues" evidence="1">
    <location>
        <begin position="30"/>
        <end position="41"/>
    </location>
</feature>
<feature type="region of interest" description="Disordered" evidence="1">
    <location>
        <begin position="1"/>
        <end position="41"/>
    </location>
</feature>
<evidence type="ECO:0000313" key="3">
    <source>
        <dbReference type="Proteomes" id="UP000194236"/>
    </source>
</evidence>
<organism evidence="2 3">
    <name type="scientific">Euroglyphus maynei</name>
    <name type="common">Mayne's house dust mite</name>
    <dbReference type="NCBI Taxonomy" id="6958"/>
    <lineage>
        <taxon>Eukaryota</taxon>
        <taxon>Metazoa</taxon>
        <taxon>Ecdysozoa</taxon>
        <taxon>Arthropoda</taxon>
        <taxon>Chelicerata</taxon>
        <taxon>Arachnida</taxon>
        <taxon>Acari</taxon>
        <taxon>Acariformes</taxon>
        <taxon>Sarcoptiformes</taxon>
        <taxon>Astigmata</taxon>
        <taxon>Psoroptidia</taxon>
        <taxon>Analgoidea</taxon>
        <taxon>Pyroglyphidae</taxon>
        <taxon>Pyroglyphinae</taxon>
        <taxon>Euroglyphus</taxon>
    </lineage>
</organism>